<proteinExistence type="predicted"/>
<dbReference type="EMBL" id="FRFD01000006">
    <property type="protein sequence ID" value="SHO49121.1"/>
    <property type="molecule type" value="Genomic_DNA"/>
</dbReference>
<evidence type="ECO:0000313" key="2">
    <source>
        <dbReference type="Proteomes" id="UP000184612"/>
    </source>
</evidence>
<keyword evidence="2" id="KW-1185">Reference proteome</keyword>
<name>A0A1M7Y966_9FIRM</name>
<accession>A0A1M7Y966</accession>
<protein>
    <submittedName>
        <fullName evidence="1">Uncharacterized protein</fullName>
    </submittedName>
</protein>
<reference evidence="1 2" key="1">
    <citation type="submission" date="2016-12" db="EMBL/GenBank/DDBJ databases">
        <authorList>
            <person name="Song W.-J."/>
            <person name="Kurnit D.M."/>
        </authorList>
    </citation>
    <scope>NUCLEOTIDE SEQUENCE [LARGE SCALE GENOMIC DNA]</scope>
    <source>
        <strain evidence="1 2">DSM 12503</strain>
    </source>
</reference>
<dbReference type="RefSeq" id="WP_073588845.1">
    <property type="nucleotide sequence ID" value="NZ_FRFD01000006.1"/>
</dbReference>
<dbReference type="OrthoDB" id="2055364at2"/>
<gene>
    <name evidence="1" type="ORF">SAMN02745217_02135</name>
</gene>
<dbReference type="Proteomes" id="UP000184612">
    <property type="component" value="Unassembled WGS sequence"/>
</dbReference>
<evidence type="ECO:0000313" key="1">
    <source>
        <dbReference type="EMBL" id="SHO49121.1"/>
    </source>
</evidence>
<dbReference type="AlphaFoldDB" id="A0A1M7Y966"/>
<sequence>MDTKMNCEQESEEVMMTEEEIRAYSGCTTRTQMCLSDCPWPFPGTYISSGE</sequence>
<dbReference type="STRING" id="1121345.SAMN02745217_02135"/>
<organism evidence="1 2">
    <name type="scientific">Anaerocolumna xylanovorans DSM 12503</name>
    <dbReference type="NCBI Taxonomy" id="1121345"/>
    <lineage>
        <taxon>Bacteria</taxon>
        <taxon>Bacillati</taxon>
        <taxon>Bacillota</taxon>
        <taxon>Clostridia</taxon>
        <taxon>Lachnospirales</taxon>
        <taxon>Lachnospiraceae</taxon>
        <taxon>Anaerocolumna</taxon>
    </lineage>
</organism>